<dbReference type="GO" id="GO:0004622">
    <property type="term" value="F:phosphatidylcholine lysophospholipase activity"/>
    <property type="evidence" value="ECO:0007669"/>
    <property type="project" value="TreeGrafter"/>
</dbReference>
<dbReference type="InterPro" id="IPR051532">
    <property type="entry name" value="Ester_Hydrolysis_Enzymes"/>
</dbReference>
<dbReference type="Proteomes" id="UP000523079">
    <property type="component" value="Unassembled WGS sequence"/>
</dbReference>
<protein>
    <submittedName>
        <fullName evidence="2">Lysophospholipase L1-like esterase</fullName>
    </submittedName>
</protein>
<comment type="caution">
    <text evidence="2">The sequence shown here is derived from an EMBL/GenBank/DDBJ whole genome shotgun (WGS) entry which is preliminary data.</text>
</comment>
<dbReference type="AlphaFoldDB" id="A0A7W3P6J2"/>
<evidence type="ECO:0000313" key="2">
    <source>
        <dbReference type="EMBL" id="MBA8795012.1"/>
    </source>
</evidence>
<reference evidence="2 3" key="1">
    <citation type="submission" date="2020-07" db="EMBL/GenBank/DDBJ databases">
        <title>Sequencing the genomes of 1000 actinobacteria strains.</title>
        <authorList>
            <person name="Klenk H.-P."/>
        </authorList>
    </citation>
    <scope>NUCLEOTIDE SEQUENCE [LARGE SCALE GENOMIC DNA]</scope>
    <source>
        <strain evidence="2 3">DSM 100723</strain>
    </source>
</reference>
<evidence type="ECO:0000259" key="1">
    <source>
        <dbReference type="Pfam" id="PF13472"/>
    </source>
</evidence>
<dbReference type="InterPro" id="IPR036514">
    <property type="entry name" value="SGNH_hydro_sf"/>
</dbReference>
<dbReference type="PANTHER" id="PTHR30383:SF5">
    <property type="entry name" value="SGNH HYDROLASE-TYPE ESTERASE DOMAIN-CONTAINING PROTEIN"/>
    <property type="match status" value="1"/>
</dbReference>
<dbReference type="CDD" id="cd01834">
    <property type="entry name" value="SGNH_hydrolase_like_2"/>
    <property type="match status" value="1"/>
</dbReference>
<keyword evidence="3" id="KW-1185">Reference proteome</keyword>
<dbReference type="Gene3D" id="3.40.50.1110">
    <property type="entry name" value="SGNH hydrolase"/>
    <property type="match status" value="1"/>
</dbReference>
<proteinExistence type="predicted"/>
<dbReference type="SUPFAM" id="SSF52266">
    <property type="entry name" value="SGNH hydrolase"/>
    <property type="match status" value="1"/>
</dbReference>
<organism evidence="2 3">
    <name type="scientific">Microlunatus kandeliicorticis</name>
    <dbReference type="NCBI Taxonomy" id="1759536"/>
    <lineage>
        <taxon>Bacteria</taxon>
        <taxon>Bacillati</taxon>
        <taxon>Actinomycetota</taxon>
        <taxon>Actinomycetes</taxon>
        <taxon>Propionibacteriales</taxon>
        <taxon>Propionibacteriaceae</taxon>
        <taxon>Microlunatus</taxon>
    </lineage>
</organism>
<dbReference type="EMBL" id="JACGWT010000004">
    <property type="protein sequence ID" value="MBA8795012.1"/>
    <property type="molecule type" value="Genomic_DNA"/>
</dbReference>
<sequence>MTISGTVVFTGDSITDAGRSADPSGLGEGYVALLAADPALAGATVVNTGIGGNRLPDLLARLDRDVAAHRPELVSVMIGINDTWRRYDSDDPTTTADFHDGYARLLEQLDLITARVVLMEPFLLPVTADQATWREDLDPKIAVVRDLAADHGALLIRTDELLNARAHEEGTATLAADGVHPTPRGHRALAEIWRSAVADL</sequence>
<feature type="domain" description="SGNH hydrolase-type esterase" evidence="1">
    <location>
        <begin position="9"/>
        <end position="188"/>
    </location>
</feature>
<dbReference type="RefSeq" id="WP_182560630.1">
    <property type="nucleotide sequence ID" value="NZ_JACGWT010000004.1"/>
</dbReference>
<dbReference type="PANTHER" id="PTHR30383">
    <property type="entry name" value="THIOESTERASE 1/PROTEASE 1/LYSOPHOSPHOLIPASE L1"/>
    <property type="match status" value="1"/>
</dbReference>
<name>A0A7W3P6J2_9ACTN</name>
<dbReference type="InterPro" id="IPR013830">
    <property type="entry name" value="SGNH_hydro"/>
</dbReference>
<dbReference type="Pfam" id="PF13472">
    <property type="entry name" value="Lipase_GDSL_2"/>
    <property type="match status" value="1"/>
</dbReference>
<accession>A0A7W3P6J2</accession>
<gene>
    <name evidence="2" type="ORF">FHX74_002640</name>
</gene>
<evidence type="ECO:0000313" key="3">
    <source>
        <dbReference type="Proteomes" id="UP000523079"/>
    </source>
</evidence>